<keyword evidence="3" id="KW-1185">Reference proteome</keyword>
<dbReference type="OrthoDB" id="244495at2759"/>
<dbReference type="PANTHER" id="PTHR15615:SF27">
    <property type="entry name" value="PHO85 CYCLIN CLG1"/>
    <property type="match status" value="1"/>
</dbReference>
<reference evidence="2" key="1">
    <citation type="journal article" date="2020" name="Stud. Mycol.">
        <title>101 Dothideomycetes genomes: a test case for predicting lifestyles and emergence of pathogens.</title>
        <authorList>
            <person name="Haridas S."/>
            <person name="Albert R."/>
            <person name="Binder M."/>
            <person name="Bloem J."/>
            <person name="Labutti K."/>
            <person name="Salamov A."/>
            <person name="Andreopoulos B."/>
            <person name="Baker S."/>
            <person name="Barry K."/>
            <person name="Bills G."/>
            <person name="Bluhm B."/>
            <person name="Cannon C."/>
            <person name="Castanera R."/>
            <person name="Culley D."/>
            <person name="Daum C."/>
            <person name="Ezra D."/>
            <person name="Gonzalez J."/>
            <person name="Henrissat B."/>
            <person name="Kuo A."/>
            <person name="Liang C."/>
            <person name="Lipzen A."/>
            <person name="Lutzoni F."/>
            <person name="Magnuson J."/>
            <person name="Mondo S."/>
            <person name="Nolan M."/>
            <person name="Ohm R."/>
            <person name="Pangilinan J."/>
            <person name="Park H.-J."/>
            <person name="Ramirez L."/>
            <person name="Alfaro M."/>
            <person name="Sun H."/>
            <person name="Tritt A."/>
            <person name="Yoshinaga Y."/>
            <person name="Zwiers L.-H."/>
            <person name="Turgeon B."/>
            <person name="Goodwin S."/>
            <person name="Spatafora J."/>
            <person name="Crous P."/>
            <person name="Grigoriev I."/>
        </authorList>
    </citation>
    <scope>NUCLEOTIDE SEQUENCE</scope>
    <source>
        <strain evidence="2">CBS 113979</strain>
    </source>
</reference>
<feature type="region of interest" description="Disordered" evidence="1">
    <location>
        <begin position="374"/>
        <end position="407"/>
    </location>
</feature>
<dbReference type="AlphaFoldDB" id="A0A6G1H2G2"/>
<dbReference type="GO" id="GO:0019901">
    <property type="term" value="F:protein kinase binding"/>
    <property type="evidence" value="ECO:0007669"/>
    <property type="project" value="InterPro"/>
</dbReference>
<dbReference type="EMBL" id="ML977153">
    <property type="protein sequence ID" value="KAF1987254.1"/>
    <property type="molecule type" value="Genomic_DNA"/>
</dbReference>
<dbReference type="Proteomes" id="UP000800041">
    <property type="component" value="Unassembled WGS sequence"/>
</dbReference>
<name>A0A6G1H2G2_9PEZI</name>
<protein>
    <recommendedName>
        <fullName evidence="4">Cyclin-like protein</fullName>
    </recommendedName>
</protein>
<gene>
    <name evidence="2" type="ORF">K402DRAFT_331023</name>
</gene>
<accession>A0A6G1H2G2</accession>
<proteinExistence type="predicted"/>
<dbReference type="InterPro" id="IPR013922">
    <property type="entry name" value="Cyclin_PHO80-like"/>
</dbReference>
<evidence type="ECO:0000313" key="2">
    <source>
        <dbReference type="EMBL" id="KAF1987254.1"/>
    </source>
</evidence>
<organism evidence="2 3">
    <name type="scientific">Aulographum hederae CBS 113979</name>
    <dbReference type="NCBI Taxonomy" id="1176131"/>
    <lineage>
        <taxon>Eukaryota</taxon>
        <taxon>Fungi</taxon>
        <taxon>Dikarya</taxon>
        <taxon>Ascomycota</taxon>
        <taxon>Pezizomycotina</taxon>
        <taxon>Dothideomycetes</taxon>
        <taxon>Pleosporomycetidae</taxon>
        <taxon>Aulographales</taxon>
        <taxon>Aulographaceae</taxon>
    </lineage>
</organism>
<dbReference type="Pfam" id="PF08613">
    <property type="entry name" value="Cyclin"/>
    <property type="match status" value="1"/>
</dbReference>
<dbReference type="CDD" id="cd20557">
    <property type="entry name" value="CYCLIN_ScPCL1-like"/>
    <property type="match status" value="1"/>
</dbReference>
<feature type="region of interest" description="Disordered" evidence="1">
    <location>
        <begin position="1"/>
        <end position="29"/>
    </location>
</feature>
<dbReference type="GO" id="GO:0005634">
    <property type="term" value="C:nucleus"/>
    <property type="evidence" value="ECO:0007669"/>
    <property type="project" value="TreeGrafter"/>
</dbReference>
<dbReference type="Gene3D" id="1.10.472.10">
    <property type="entry name" value="Cyclin-like"/>
    <property type="match status" value="1"/>
</dbReference>
<dbReference type="GO" id="GO:0016538">
    <property type="term" value="F:cyclin-dependent protein serine/threonine kinase regulator activity"/>
    <property type="evidence" value="ECO:0007669"/>
    <property type="project" value="TreeGrafter"/>
</dbReference>
<evidence type="ECO:0000313" key="3">
    <source>
        <dbReference type="Proteomes" id="UP000800041"/>
    </source>
</evidence>
<evidence type="ECO:0008006" key="4">
    <source>
        <dbReference type="Google" id="ProtNLM"/>
    </source>
</evidence>
<feature type="compositionally biased region" description="Polar residues" evidence="1">
    <location>
        <begin position="323"/>
        <end position="337"/>
    </location>
</feature>
<feature type="region of interest" description="Disordered" evidence="1">
    <location>
        <begin position="323"/>
        <end position="343"/>
    </location>
</feature>
<dbReference type="GO" id="GO:0000307">
    <property type="term" value="C:cyclin-dependent protein kinase holoenzyme complex"/>
    <property type="evidence" value="ECO:0007669"/>
    <property type="project" value="TreeGrafter"/>
</dbReference>
<dbReference type="PANTHER" id="PTHR15615">
    <property type="match status" value="1"/>
</dbReference>
<evidence type="ECO:0000256" key="1">
    <source>
        <dbReference type="SAM" id="MobiDB-lite"/>
    </source>
</evidence>
<sequence length="478" mass="52920">MPSFYPRPMPRHHLPPTPPDNYSQGFNTGHGGGNSCASMQYSANLYANQPAFGYQDDATNDFTDPYGSRSASTQVPATTAYQQSQPPAYVGSAVSIPPVHQFYEPSRAPLLPPMRTYDPSVYANELQQRRNEATLKQQQAPKEEKPVGGVSAKLDYDMDVMTDFVSEKAQGIIHQTQMVPASDVRKWVHSVLCATRLPSATILLSLHYLSTRVTELSKEGRHISQEHPLHYLLTTALILGSKFLDDNTFINRSWSEVSSIDVATLNKLEMDWLIGINFTLHRDLSGPHGFDSWYAHWKQYEADAMSRSVKSLKLSPLDTSVQRQQSVHRTFTPSVPQSGHGRFSAQDYHSLSAQSSQYTPSGYGQFDPWLMRSATESSPASAPHTGPTTPEYYAGAGTWAPPDGHPRRTMFGFSQLSSNAPQPSAQPQSATYVHTPYTPQYNYHGWNGHAAGCVCAYCARNQAPYYMPQSFGPLTVAG</sequence>